<gene>
    <name evidence="16" type="primary">LOC106740710</name>
</gene>
<evidence type="ECO:0000256" key="13">
    <source>
        <dbReference type="SAM" id="SignalP"/>
    </source>
</evidence>
<dbReference type="GO" id="GO:0005886">
    <property type="term" value="C:plasma membrane"/>
    <property type="evidence" value="ECO:0007669"/>
    <property type="project" value="UniProtKB-SubCell"/>
</dbReference>
<feature type="transmembrane region" description="Helical" evidence="12">
    <location>
        <begin position="397"/>
        <end position="423"/>
    </location>
</feature>
<keyword evidence="3" id="KW-1003">Cell membrane</keyword>
<evidence type="ECO:0000256" key="4">
    <source>
        <dbReference type="ARBA" id="ARBA00022692"/>
    </source>
</evidence>
<proteinExistence type="predicted"/>
<sequence>MKLSLYLACLMLLFVFVSSELHFNVSAFVEVILHLRKFYSVATVMFAHPGDAYGDYGDLRITHLVHTCAIMLGRHYVVTFDVHFRKLRRSLRYYRKIVQPLAIVIMPDYGAFLEFAEATKNYKMSFPVWFLLFLYTPDNSTHDYCHDPIGNPLNLAFDTQMLVLCADDDEILREWYSVKGETTKVFDLAKWTDNNGFILLTKLSLYDRKKDMEGVVLRAVTVKDTSVSPKYTESYVGGLYGKVLDELTCSLNFTLDVVSEVNQHGLWNKKNKTWSGVMGEIVSGRADFAIADMSMTSLRVRYVDFTLPLIISRNDLYVKEPGICGVKWQGYFQAFHSRTWVATLVLIAITPLLLCLMKICRGSRNIADLISDNFIYIWGIFCQQALTEFPSPSSLRIAYFTIFCTAILISAYYSAALVCFLTACVRVLPFRTIDEFVNDGTYRLIVPRGSADYDIFVATNESFSLKLMKMMKEESELPMTLIDGFMQVCQDKRLAYLALNALKKSVQVRIPCKLSSIRTERIDNLGMILSKGNPYTGVINYHLQKFLDNGMMMRLRDTRFLMESAENKDYQPVRLTNVIPILSLLSLDLNVTTMIHTWTREFTRQRVMTVTVTFLNLVSEYNEYRKTVRPLLVILLDTEESIDEFARATRSVESISFPIWLVLFLQLPGHSLEAHCRRPTGNIFNVNFNTMMLVLCYDRSILTEWYAVNDNRTRTLEFATWSPDRGLILTARRKSFYARRGDLFGEVMRVASVYHAKNPILQKVSALMKEKNLLPLVEADGFKQVCEKKNVAFYTTEMMANAVELQCKTVFIETGKADSMGIVLRKESPYTGIMNYHIRRFMNNGVMNRLKEKYLSTSNLPEVQHIEVGLQGVAPILAVMATGVVLGVFILMLEKAYYVFKIRCKNGLAKNPSDKAGVKL</sequence>
<keyword evidence="5 12" id="KW-1133">Transmembrane helix</keyword>
<evidence type="ECO:0000256" key="11">
    <source>
        <dbReference type="ARBA" id="ARBA00023303"/>
    </source>
</evidence>
<evidence type="ECO:0000256" key="2">
    <source>
        <dbReference type="ARBA" id="ARBA00022448"/>
    </source>
</evidence>
<keyword evidence="9" id="KW-0325">Glycoprotein</keyword>
<dbReference type="RefSeq" id="XP_014467502.1">
    <property type="nucleotide sequence ID" value="XM_014612016.1"/>
</dbReference>
<evidence type="ECO:0000256" key="12">
    <source>
        <dbReference type="SAM" id="Phobius"/>
    </source>
</evidence>
<evidence type="ECO:0000313" key="15">
    <source>
        <dbReference type="Proteomes" id="UP000515204"/>
    </source>
</evidence>
<protein>
    <submittedName>
        <fullName evidence="16">Uncharacterized protein LOC106740710</fullName>
    </submittedName>
</protein>
<keyword evidence="8" id="KW-0675">Receptor</keyword>
<organism evidence="15 16">
    <name type="scientific">Dinoponera quadriceps</name>
    <name type="common">South American ant</name>
    <dbReference type="NCBI Taxonomy" id="609295"/>
    <lineage>
        <taxon>Eukaryota</taxon>
        <taxon>Metazoa</taxon>
        <taxon>Ecdysozoa</taxon>
        <taxon>Arthropoda</taxon>
        <taxon>Hexapoda</taxon>
        <taxon>Insecta</taxon>
        <taxon>Pterygota</taxon>
        <taxon>Neoptera</taxon>
        <taxon>Endopterygota</taxon>
        <taxon>Hymenoptera</taxon>
        <taxon>Apocrita</taxon>
        <taxon>Aculeata</taxon>
        <taxon>Formicoidea</taxon>
        <taxon>Formicidae</taxon>
        <taxon>Ponerinae</taxon>
        <taxon>Ponerini</taxon>
        <taxon>Dinoponera</taxon>
    </lineage>
</organism>
<dbReference type="Pfam" id="PF10613">
    <property type="entry name" value="Lig_chan-Glu_bd"/>
    <property type="match status" value="1"/>
</dbReference>
<keyword evidence="13" id="KW-0732">Signal</keyword>
<evidence type="ECO:0000256" key="10">
    <source>
        <dbReference type="ARBA" id="ARBA00023286"/>
    </source>
</evidence>
<dbReference type="PANTHER" id="PTHR42643:SF24">
    <property type="entry name" value="IONOTROPIC RECEPTOR 60A"/>
    <property type="match status" value="1"/>
</dbReference>
<dbReference type="InterPro" id="IPR019594">
    <property type="entry name" value="Glu/Gly-bd"/>
</dbReference>
<accession>A0A6P3WNS9</accession>
<reference evidence="16" key="1">
    <citation type="submission" date="2025-08" db="UniProtKB">
        <authorList>
            <consortium name="RefSeq"/>
        </authorList>
    </citation>
    <scope>IDENTIFICATION</scope>
</reference>
<evidence type="ECO:0000256" key="6">
    <source>
        <dbReference type="ARBA" id="ARBA00023065"/>
    </source>
</evidence>
<evidence type="ECO:0000256" key="8">
    <source>
        <dbReference type="ARBA" id="ARBA00023170"/>
    </source>
</evidence>
<dbReference type="GO" id="GO:0015276">
    <property type="term" value="F:ligand-gated monoatomic ion channel activity"/>
    <property type="evidence" value="ECO:0007669"/>
    <property type="project" value="InterPro"/>
</dbReference>
<evidence type="ECO:0000256" key="9">
    <source>
        <dbReference type="ARBA" id="ARBA00023180"/>
    </source>
</evidence>
<keyword evidence="11" id="KW-0407">Ion channel</keyword>
<evidence type="ECO:0000259" key="14">
    <source>
        <dbReference type="Pfam" id="PF10613"/>
    </source>
</evidence>
<keyword evidence="6" id="KW-0406">Ion transport</keyword>
<dbReference type="SUPFAM" id="SSF53850">
    <property type="entry name" value="Periplasmic binding protein-like II"/>
    <property type="match status" value="2"/>
</dbReference>
<feature type="chain" id="PRO_5028470155" evidence="13">
    <location>
        <begin position="20"/>
        <end position="920"/>
    </location>
</feature>
<feature type="signal peptide" evidence="13">
    <location>
        <begin position="1"/>
        <end position="19"/>
    </location>
</feature>
<dbReference type="Proteomes" id="UP000515204">
    <property type="component" value="Unplaced"/>
</dbReference>
<comment type="subcellular location">
    <subcellularLocation>
        <location evidence="1">Cell membrane</location>
        <topology evidence="1">Multi-pass membrane protein</topology>
    </subcellularLocation>
</comment>
<keyword evidence="15" id="KW-1185">Reference proteome</keyword>
<keyword evidence="4 12" id="KW-0812">Transmembrane</keyword>
<dbReference type="GeneID" id="106740710"/>
<keyword evidence="2" id="KW-0813">Transport</keyword>
<keyword evidence="7 12" id="KW-0472">Membrane</keyword>
<feature type="domain" description="Ionotropic glutamate receptor L-glutamate and glycine-binding" evidence="14">
    <location>
        <begin position="236"/>
        <end position="309"/>
    </location>
</feature>
<dbReference type="InterPro" id="IPR052192">
    <property type="entry name" value="Insect_Ionotropic_Sensory_Rcpt"/>
</dbReference>
<dbReference type="PANTHER" id="PTHR42643">
    <property type="entry name" value="IONOTROPIC RECEPTOR 20A-RELATED"/>
    <property type="match status" value="1"/>
</dbReference>
<feature type="transmembrane region" description="Helical" evidence="12">
    <location>
        <begin position="339"/>
        <end position="357"/>
    </location>
</feature>
<evidence type="ECO:0000256" key="1">
    <source>
        <dbReference type="ARBA" id="ARBA00004651"/>
    </source>
</evidence>
<dbReference type="OrthoDB" id="8195021at2759"/>
<dbReference type="Gene3D" id="1.10.287.70">
    <property type="match status" value="1"/>
</dbReference>
<evidence type="ECO:0000313" key="16">
    <source>
        <dbReference type="RefSeq" id="XP_014467502.1"/>
    </source>
</evidence>
<evidence type="ECO:0000256" key="3">
    <source>
        <dbReference type="ARBA" id="ARBA00022475"/>
    </source>
</evidence>
<dbReference type="KEGG" id="dqu:106740710"/>
<feature type="transmembrane region" description="Helical" evidence="12">
    <location>
        <begin position="872"/>
        <end position="893"/>
    </location>
</feature>
<evidence type="ECO:0000256" key="5">
    <source>
        <dbReference type="ARBA" id="ARBA00022989"/>
    </source>
</evidence>
<keyword evidence="10" id="KW-1071">Ligand-gated ion channel</keyword>
<name>A0A6P3WNS9_DINQU</name>
<dbReference type="AlphaFoldDB" id="A0A6P3WNS9"/>
<dbReference type="Gene3D" id="3.40.190.10">
    <property type="entry name" value="Periplasmic binding protein-like II"/>
    <property type="match status" value="1"/>
</dbReference>
<evidence type="ECO:0000256" key="7">
    <source>
        <dbReference type="ARBA" id="ARBA00023136"/>
    </source>
</evidence>